<dbReference type="EMBL" id="OJIN01000103">
    <property type="protein sequence ID" value="SPD73628.1"/>
    <property type="molecule type" value="Genomic_DNA"/>
</dbReference>
<reference evidence="1" key="1">
    <citation type="submission" date="2018-01" db="EMBL/GenBank/DDBJ databases">
        <authorList>
            <person name="Regsiter A."/>
            <person name="William W."/>
        </authorList>
    </citation>
    <scope>NUCLEOTIDE SEQUENCE</scope>
    <source>
        <strain evidence="1">TRIP AH-1</strain>
    </source>
</reference>
<gene>
    <name evidence="1" type="ORF">PITCH_A1910034</name>
</gene>
<evidence type="ECO:0000313" key="1">
    <source>
        <dbReference type="EMBL" id="SPD73628.1"/>
    </source>
</evidence>
<sequence length="54" mass="6116">MLLSQETGRFLPFGIFDDDYCKEGAMHSIFQDCLSPAADKFNLIVFVIYPKLGL</sequence>
<protein>
    <submittedName>
        <fullName evidence="1">Uncharacterized protein</fullName>
    </submittedName>
</protein>
<name>A0A445MVY7_9BACT</name>
<proteinExistence type="predicted"/>
<dbReference type="AlphaFoldDB" id="A0A445MVY7"/>
<organism evidence="1">
    <name type="scientific">uncultured Desulfobacterium sp</name>
    <dbReference type="NCBI Taxonomy" id="201089"/>
    <lineage>
        <taxon>Bacteria</taxon>
        <taxon>Pseudomonadati</taxon>
        <taxon>Thermodesulfobacteriota</taxon>
        <taxon>Desulfobacteria</taxon>
        <taxon>Desulfobacterales</taxon>
        <taxon>Desulfobacteriaceae</taxon>
        <taxon>Desulfobacterium</taxon>
        <taxon>environmental samples</taxon>
    </lineage>
</organism>
<accession>A0A445MVY7</accession>